<evidence type="ECO:0000313" key="2">
    <source>
        <dbReference type="Proteomes" id="UP000268857"/>
    </source>
</evidence>
<name>A0A433NCG6_CHLFR</name>
<comment type="caution">
    <text evidence="1">The sequence shown here is derived from an EMBL/GenBank/DDBJ whole genome shotgun (WGS) entry which is preliminary data.</text>
</comment>
<reference evidence="1 2" key="1">
    <citation type="journal article" date="2019" name="Genome Biol. Evol.">
        <title>Day and night: Metabolic profiles and evolutionary relationships of six axenic non-marine cyanobacteria.</title>
        <authorList>
            <person name="Will S.E."/>
            <person name="Henke P."/>
            <person name="Boedeker C."/>
            <person name="Huang S."/>
            <person name="Brinkmann H."/>
            <person name="Rohde M."/>
            <person name="Jarek M."/>
            <person name="Friedl T."/>
            <person name="Seufert S."/>
            <person name="Schumacher M."/>
            <person name="Overmann J."/>
            <person name="Neumann-Schaal M."/>
            <person name="Petersen J."/>
        </authorList>
    </citation>
    <scope>NUCLEOTIDE SEQUENCE [LARGE SCALE GENOMIC DNA]</scope>
    <source>
        <strain evidence="1 2">PCC 6912</strain>
    </source>
</reference>
<gene>
    <name evidence="1" type="ORF">PCC6912_31910</name>
</gene>
<keyword evidence="2" id="KW-1185">Reference proteome</keyword>
<dbReference type="Proteomes" id="UP000268857">
    <property type="component" value="Unassembled WGS sequence"/>
</dbReference>
<organism evidence="1 2">
    <name type="scientific">Chlorogloeopsis fritschii PCC 6912</name>
    <dbReference type="NCBI Taxonomy" id="211165"/>
    <lineage>
        <taxon>Bacteria</taxon>
        <taxon>Bacillati</taxon>
        <taxon>Cyanobacteriota</taxon>
        <taxon>Cyanophyceae</taxon>
        <taxon>Nostocales</taxon>
        <taxon>Chlorogloeopsidaceae</taxon>
        <taxon>Chlorogloeopsis</taxon>
    </lineage>
</organism>
<dbReference type="OrthoDB" id="422386at2"/>
<protein>
    <submittedName>
        <fullName evidence="1">Uncharacterized protein</fullName>
    </submittedName>
</protein>
<dbReference type="AlphaFoldDB" id="A0A433NCG6"/>
<dbReference type="EMBL" id="RSCJ01000012">
    <property type="protein sequence ID" value="RUR79655.1"/>
    <property type="molecule type" value="Genomic_DNA"/>
</dbReference>
<evidence type="ECO:0000313" key="1">
    <source>
        <dbReference type="EMBL" id="RUR79655.1"/>
    </source>
</evidence>
<sequence>MNNKINGSDDFQTLPSQMHLEFLEALLQVEDATYPWNPSEEQSEEYFIQLEEQFALKDVLEDELTVRSQAFYSQLDTLWAASTEKYGCSMNQSIAAKLQESLQASFAARVPQEWLRAIAQKTAQIINSKQSMAEQLVDCVQSLLPSWGEEDLLVLARPYAYAMRSNDPQKTAETVFNNVGEGEWTNLSEIEQARISLAIAYYALRKINTLQGEA</sequence>
<dbReference type="RefSeq" id="WP_016879340.1">
    <property type="nucleotide sequence ID" value="NZ_AJLN01000051.1"/>
</dbReference>
<accession>A0A433NCG6</accession>
<proteinExistence type="predicted"/>